<comment type="caution">
    <text evidence="2">The sequence shown here is derived from an EMBL/GenBank/DDBJ whole genome shotgun (WGS) entry which is preliminary data.</text>
</comment>
<dbReference type="EMBL" id="VSRR010055391">
    <property type="protein sequence ID" value="MPC80914.1"/>
    <property type="molecule type" value="Genomic_DNA"/>
</dbReference>
<reference evidence="2 3" key="1">
    <citation type="submission" date="2019-05" db="EMBL/GenBank/DDBJ databases">
        <title>Another draft genome of Portunus trituberculatus and its Hox gene families provides insights of decapod evolution.</title>
        <authorList>
            <person name="Jeong J.-H."/>
            <person name="Song I."/>
            <person name="Kim S."/>
            <person name="Choi T."/>
            <person name="Kim D."/>
            <person name="Ryu S."/>
            <person name="Kim W."/>
        </authorList>
    </citation>
    <scope>NUCLEOTIDE SEQUENCE [LARGE SCALE GENOMIC DNA]</scope>
    <source>
        <tissue evidence="2">Muscle</tissue>
    </source>
</reference>
<feature type="chain" id="PRO_5022731621" description="Secreted protein" evidence="1">
    <location>
        <begin position="20"/>
        <end position="65"/>
    </location>
</feature>
<sequence>MLSKLLCLLPWLSLPPAAASASAASSSSSSSRKPASLAPFLSVPLSHPSWRGFPHSPRHISFQNT</sequence>
<dbReference type="AlphaFoldDB" id="A0A5B7IKC9"/>
<feature type="signal peptide" evidence="1">
    <location>
        <begin position="1"/>
        <end position="19"/>
    </location>
</feature>
<evidence type="ECO:0000313" key="3">
    <source>
        <dbReference type="Proteomes" id="UP000324222"/>
    </source>
</evidence>
<evidence type="ECO:0008006" key="4">
    <source>
        <dbReference type="Google" id="ProtNLM"/>
    </source>
</evidence>
<proteinExistence type="predicted"/>
<gene>
    <name evidence="2" type="ORF">E2C01_075511</name>
</gene>
<keyword evidence="1" id="KW-0732">Signal</keyword>
<accession>A0A5B7IKC9</accession>
<dbReference type="Proteomes" id="UP000324222">
    <property type="component" value="Unassembled WGS sequence"/>
</dbReference>
<evidence type="ECO:0000313" key="2">
    <source>
        <dbReference type="EMBL" id="MPC80914.1"/>
    </source>
</evidence>
<keyword evidence="3" id="KW-1185">Reference proteome</keyword>
<name>A0A5B7IKC9_PORTR</name>
<organism evidence="2 3">
    <name type="scientific">Portunus trituberculatus</name>
    <name type="common">Swimming crab</name>
    <name type="synonym">Neptunus trituberculatus</name>
    <dbReference type="NCBI Taxonomy" id="210409"/>
    <lineage>
        <taxon>Eukaryota</taxon>
        <taxon>Metazoa</taxon>
        <taxon>Ecdysozoa</taxon>
        <taxon>Arthropoda</taxon>
        <taxon>Crustacea</taxon>
        <taxon>Multicrustacea</taxon>
        <taxon>Malacostraca</taxon>
        <taxon>Eumalacostraca</taxon>
        <taxon>Eucarida</taxon>
        <taxon>Decapoda</taxon>
        <taxon>Pleocyemata</taxon>
        <taxon>Brachyura</taxon>
        <taxon>Eubrachyura</taxon>
        <taxon>Portunoidea</taxon>
        <taxon>Portunidae</taxon>
        <taxon>Portuninae</taxon>
        <taxon>Portunus</taxon>
    </lineage>
</organism>
<evidence type="ECO:0000256" key="1">
    <source>
        <dbReference type="SAM" id="SignalP"/>
    </source>
</evidence>
<protein>
    <recommendedName>
        <fullName evidence="4">Secreted protein</fullName>
    </recommendedName>
</protein>